<dbReference type="InterPro" id="IPR016024">
    <property type="entry name" value="ARM-type_fold"/>
</dbReference>
<proteinExistence type="predicted"/>
<dbReference type="AlphaFoldDB" id="A0A9D7SAB2"/>
<evidence type="ECO:0008006" key="3">
    <source>
        <dbReference type="Google" id="ProtNLM"/>
    </source>
</evidence>
<evidence type="ECO:0000313" key="2">
    <source>
        <dbReference type="Proteomes" id="UP000808349"/>
    </source>
</evidence>
<reference evidence="1 2" key="1">
    <citation type="submission" date="2020-10" db="EMBL/GenBank/DDBJ databases">
        <title>Connecting structure to function with the recovery of over 1000 high-quality activated sludge metagenome-assembled genomes encoding full-length rRNA genes using long-read sequencing.</title>
        <authorList>
            <person name="Singleton C.M."/>
            <person name="Petriglieri F."/>
            <person name="Kristensen J.M."/>
            <person name="Kirkegaard R.H."/>
            <person name="Michaelsen T.Y."/>
            <person name="Andersen M.H."/>
            <person name="Karst S.M."/>
            <person name="Dueholm M.S."/>
            <person name="Nielsen P.H."/>
            <person name="Albertsen M."/>
        </authorList>
    </citation>
    <scope>NUCLEOTIDE SEQUENCE [LARGE SCALE GENOMIC DNA]</scope>
    <source>
        <strain evidence="1">Ribe_18-Q3-R11-54_BAT3C.373</strain>
    </source>
</reference>
<dbReference type="SUPFAM" id="SSF48371">
    <property type="entry name" value="ARM repeat"/>
    <property type="match status" value="1"/>
</dbReference>
<name>A0A9D7SAB2_9BACT</name>
<evidence type="ECO:0000313" key="1">
    <source>
        <dbReference type="EMBL" id="MBK9718025.1"/>
    </source>
</evidence>
<sequence>MRRILQILLTILAIVNLTIAQNGLECSINFPDTLLLGQSMYFQYSIHNRSKKTITLYYDPYGQNYNDLNRDESFTVKVYDSNKKLMPLKKSIQDELIMESRYVGYQKLLYGDSLVYIHWIDNWVDLDRPGEYTIQCTKEFRILKKNKKKEQVTANCITKFVVLPYDSLKLANNIHDIWLRATEYKEYPPLIQLKQTQKEFKDLRAQRMADYYYHENQLKLLCRLKSEQIIPYLDQILSTYINTHYIQMAMEGLSKFNMNKEVFNIISKPSLYEGLRFISGVAREDLIESVLNNLKLSSLHYLSKFEDSLLVPFILKHQNDNSYSIRLYIMQQLYKKKSQYSLENLKANLYDKNETIRSEASRLLKMYEIENKK</sequence>
<gene>
    <name evidence="1" type="ORF">IPO85_11035</name>
</gene>
<accession>A0A9D7SAB2</accession>
<dbReference type="EMBL" id="JADKFW010000007">
    <property type="protein sequence ID" value="MBK9718025.1"/>
    <property type="molecule type" value="Genomic_DNA"/>
</dbReference>
<organism evidence="1 2">
    <name type="scientific">Candidatus Defluviibacterium haderslevense</name>
    <dbReference type="NCBI Taxonomy" id="2981993"/>
    <lineage>
        <taxon>Bacteria</taxon>
        <taxon>Pseudomonadati</taxon>
        <taxon>Bacteroidota</taxon>
        <taxon>Saprospiria</taxon>
        <taxon>Saprospirales</taxon>
        <taxon>Saprospiraceae</taxon>
        <taxon>Candidatus Defluviibacterium</taxon>
    </lineage>
</organism>
<comment type="caution">
    <text evidence="1">The sequence shown here is derived from an EMBL/GenBank/DDBJ whole genome shotgun (WGS) entry which is preliminary data.</text>
</comment>
<protein>
    <recommendedName>
        <fullName evidence="3">HEAT repeat domain-containing protein</fullName>
    </recommendedName>
</protein>
<dbReference type="Proteomes" id="UP000808349">
    <property type="component" value="Unassembled WGS sequence"/>
</dbReference>